<dbReference type="PROSITE" id="PS51257">
    <property type="entry name" value="PROKAR_LIPOPROTEIN"/>
    <property type="match status" value="1"/>
</dbReference>
<proteinExistence type="predicted"/>
<dbReference type="EMBL" id="LJIJ01000701">
    <property type="protein sequence ID" value="ODM95181.1"/>
    <property type="molecule type" value="Genomic_DNA"/>
</dbReference>
<evidence type="ECO:0000313" key="1">
    <source>
        <dbReference type="EMBL" id="ODM95181.1"/>
    </source>
</evidence>
<organism evidence="1 2">
    <name type="scientific">Orchesella cincta</name>
    <name type="common">Springtail</name>
    <name type="synonym">Podura cincta</name>
    <dbReference type="NCBI Taxonomy" id="48709"/>
    <lineage>
        <taxon>Eukaryota</taxon>
        <taxon>Metazoa</taxon>
        <taxon>Ecdysozoa</taxon>
        <taxon>Arthropoda</taxon>
        <taxon>Hexapoda</taxon>
        <taxon>Collembola</taxon>
        <taxon>Entomobryomorpha</taxon>
        <taxon>Entomobryoidea</taxon>
        <taxon>Orchesellidae</taxon>
        <taxon>Orchesellinae</taxon>
        <taxon>Orchesella</taxon>
    </lineage>
</organism>
<keyword evidence="2" id="KW-1185">Reference proteome</keyword>
<evidence type="ECO:0000313" key="2">
    <source>
        <dbReference type="Proteomes" id="UP000094527"/>
    </source>
</evidence>
<dbReference type="AlphaFoldDB" id="A0A1D2MQP1"/>
<accession>A0A1D2MQP1</accession>
<name>A0A1D2MQP1_ORCCI</name>
<dbReference type="Proteomes" id="UP000094527">
    <property type="component" value="Unassembled WGS sequence"/>
</dbReference>
<comment type="caution">
    <text evidence="1">The sequence shown here is derived from an EMBL/GenBank/DDBJ whole genome shotgun (WGS) entry which is preliminary data.</text>
</comment>
<gene>
    <name evidence="1" type="ORF">Ocin01_11501</name>
</gene>
<sequence length="89" mass="10023">MHDPTERRVQSAKNGNTCNITFCLAVSCIFKEVQERLKIESANELAEAATCVSLVEVVLFLSGIQILLLELTQQTIIFESVVRSQRRKL</sequence>
<reference evidence="1 2" key="1">
    <citation type="journal article" date="2016" name="Genome Biol. Evol.">
        <title>Gene Family Evolution Reflects Adaptation to Soil Environmental Stressors in the Genome of the Collembolan Orchesella cincta.</title>
        <authorList>
            <person name="Faddeeva-Vakhrusheva A."/>
            <person name="Derks M.F."/>
            <person name="Anvar S.Y."/>
            <person name="Agamennone V."/>
            <person name="Suring W."/>
            <person name="Smit S."/>
            <person name="van Straalen N.M."/>
            <person name="Roelofs D."/>
        </authorList>
    </citation>
    <scope>NUCLEOTIDE SEQUENCE [LARGE SCALE GENOMIC DNA]</scope>
    <source>
        <tissue evidence="1">Mixed pool</tissue>
    </source>
</reference>
<protein>
    <submittedName>
        <fullName evidence="1">Uncharacterized protein</fullName>
    </submittedName>
</protein>